<keyword evidence="1" id="KW-0472">Membrane</keyword>
<evidence type="ECO:0000313" key="3">
    <source>
        <dbReference type="Proteomes" id="UP000009183"/>
    </source>
</evidence>
<dbReference type="HOGENOM" id="CLU_2390482_0_0_1"/>
<dbReference type="EMBL" id="FN595504">
    <property type="protein sequence ID" value="CBI24441.3"/>
    <property type="molecule type" value="Genomic_DNA"/>
</dbReference>
<dbReference type="AlphaFoldDB" id="D7T1R1"/>
<evidence type="ECO:0000256" key="1">
    <source>
        <dbReference type="SAM" id="Phobius"/>
    </source>
</evidence>
<keyword evidence="1" id="KW-0812">Transmembrane</keyword>
<dbReference type="InParanoid" id="D7T1R1"/>
<reference evidence="3" key="1">
    <citation type="journal article" date="2007" name="Nature">
        <title>The grapevine genome sequence suggests ancestral hexaploidization in major angiosperm phyla.</title>
        <authorList>
            <consortium name="The French-Italian Public Consortium for Grapevine Genome Characterization."/>
            <person name="Jaillon O."/>
            <person name="Aury J.-M."/>
            <person name="Noel B."/>
            <person name="Policriti A."/>
            <person name="Clepet C."/>
            <person name="Casagrande A."/>
            <person name="Choisne N."/>
            <person name="Aubourg S."/>
            <person name="Vitulo N."/>
            <person name="Jubin C."/>
            <person name="Vezzi A."/>
            <person name="Legeai F."/>
            <person name="Hugueney P."/>
            <person name="Dasilva C."/>
            <person name="Horner D."/>
            <person name="Mica E."/>
            <person name="Jublot D."/>
            <person name="Poulain J."/>
            <person name="Bruyere C."/>
            <person name="Billault A."/>
            <person name="Segurens B."/>
            <person name="Gouyvenoux M."/>
            <person name="Ugarte E."/>
            <person name="Cattonaro F."/>
            <person name="Anthouard V."/>
            <person name="Vico V."/>
            <person name="Del Fabbro C."/>
            <person name="Alaux M."/>
            <person name="Di Gaspero G."/>
            <person name="Dumas V."/>
            <person name="Felice N."/>
            <person name="Paillard S."/>
            <person name="Juman I."/>
            <person name="Moroldo M."/>
            <person name="Scalabrin S."/>
            <person name="Canaguier A."/>
            <person name="Le Clainche I."/>
            <person name="Malacrida G."/>
            <person name="Durand E."/>
            <person name="Pesole G."/>
            <person name="Laucou V."/>
            <person name="Chatelet P."/>
            <person name="Merdinoglu D."/>
            <person name="Delledonne M."/>
            <person name="Pezzotti M."/>
            <person name="Lecharny A."/>
            <person name="Scarpelli C."/>
            <person name="Artiguenave F."/>
            <person name="Pe M.E."/>
            <person name="Valle G."/>
            <person name="Morgante M."/>
            <person name="Caboche M."/>
            <person name="Adam-Blondon A.-F."/>
            <person name="Weissenbach J."/>
            <person name="Quetier F."/>
            <person name="Wincker P."/>
        </authorList>
    </citation>
    <scope>NUCLEOTIDE SEQUENCE [LARGE SCALE GENOMIC DNA]</scope>
    <source>
        <strain evidence="3">cv. Pinot noir / PN40024</strain>
    </source>
</reference>
<dbReference type="Proteomes" id="UP000009183">
    <property type="component" value="Chromosome 6"/>
</dbReference>
<gene>
    <name evidence="2" type="ordered locus">VIT_06s0009g00190</name>
</gene>
<organism evidence="2 3">
    <name type="scientific">Vitis vinifera</name>
    <name type="common">Grape</name>
    <dbReference type="NCBI Taxonomy" id="29760"/>
    <lineage>
        <taxon>Eukaryota</taxon>
        <taxon>Viridiplantae</taxon>
        <taxon>Streptophyta</taxon>
        <taxon>Embryophyta</taxon>
        <taxon>Tracheophyta</taxon>
        <taxon>Spermatophyta</taxon>
        <taxon>Magnoliopsida</taxon>
        <taxon>eudicotyledons</taxon>
        <taxon>Gunneridae</taxon>
        <taxon>Pentapetalae</taxon>
        <taxon>rosids</taxon>
        <taxon>Vitales</taxon>
        <taxon>Vitaceae</taxon>
        <taxon>Viteae</taxon>
        <taxon>Vitis</taxon>
    </lineage>
</organism>
<sequence>MLKLNPLEEENRKLVGQLRNDKVSAKMLSSKLGKTKMELEQEMNRCACHFLIHDHLGAHSYSSDASFFLAILPVLNLVFKIFFIKIIAVPKFHS</sequence>
<keyword evidence="3" id="KW-1185">Reference proteome</keyword>
<feature type="transmembrane region" description="Helical" evidence="1">
    <location>
        <begin position="65"/>
        <end position="88"/>
    </location>
</feature>
<proteinExistence type="predicted"/>
<name>D7T1R1_VITVI</name>
<protein>
    <submittedName>
        <fullName evidence="2">Uncharacterized protein</fullName>
    </submittedName>
</protein>
<dbReference type="PaxDb" id="29760-VIT_06s0009g00190.t01"/>
<keyword evidence="1" id="KW-1133">Transmembrane helix</keyword>
<accession>D7T1R1</accession>
<evidence type="ECO:0000313" key="2">
    <source>
        <dbReference type="EMBL" id="CBI24441.3"/>
    </source>
</evidence>